<dbReference type="RefSeq" id="WP_342849159.1">
    <property type="nucleotide sequence ID" value="NZ_JBBMQO010000009.1"/>
</dbReference>
<dbReference type="Gene3D" id="1.10.10.10">
    <property type="entry name" value="Winged helix-like DNA-binding domain superfamily/Winged helix DNA-binding domain"/>
    <property type="match status" value="1"/>
</dbReference>
<gene>
    <name evidence="5" type="ORF">WNY59_15290</name>
</gene>
<organism evidence="5 6">
    <name type="scientific">Ahrensia kielensis</name>
    <dbReference type="NCBI Taxonomy" id="76980"/>
    <lineage>
        <taxon>Bacteria</taxon>
        <taxon>Pseudomonadati</taxon>
        <taxon>Pseudomonadota</taxon>
        <taxon>Alphaproteobacteria</taxon>
        <taxon>Hyphomicrobiales</taxon>
        <taxon>Ahrensiaceae</taxon>
        <taxon>Ahrensia</taxon>
    </lineage>
</organism>
<dbReference type="SMART" id="SM00345">
    <property type="entry name" value="HTH_GNTR"/>
    <property type="match status" value="1"/>
</dbReference>
<protein>
    <submittedName>
        <fullName evidence="5">GntR family transcriptional regulator</fullName>
    </submittedName>
</protein>
<dbReference type="InterPro" id="IPR000524">
    <property type="entry name" value="Tscrpt_reg_HTH_GntR"/>
</dbReference>
<dbReference type="InterPro" id="IPR011711">
    <property type="entry name" value="GntR_C"/>
</dbReference>
<evidence type="ECO:0000313" key="6">
    <source>
        <dbReference type="Proteomes" id="UP001477870"/>
    </source>
</evidence>
<evidence type="ECO:0000313" key="5">
    <source>
        <dbReference type="EMBL" id="MEM5502953.1"/>
    </source>
</evidence>
<dbReference type="Gene3D" id="1.20.120.530">
    <property type="entry name" value="GntR ligand-binding domain-like"/>
    <property type="match status" value="1"/>
</dbReference>
<dbReference type="SMART" id="SM00895">
    <property type="entry name" value="FCD"/>
    <property type="match status" value="1"/>
</dbReference>
<dbReference type="Proteomes" id="UP001477870">
    <property type="component" value="Unassembled WGS sequence"/>
</dbReference>
<name>A0ABU9TB01_9HYPH</name>
<evidence type="ECO:0000256" key="3">
    <source>
        <dbReference type="ARBA" id="ARBA00023163"/>
    </source>
</evidence>
<dbReference type="PANTHER" id="PTHR43537:SF5">
    <property type="entry name" value="UXU OPERON TRANSCRIPTIONAL REGULATOR"/>
    <property type="match status" value="1"/>
</dbReference>
<feature type="domain" description="HTH gntR-type" evidence="4">
    <location>
        <begin position="1"/>
        <end position="67"/>
    </location>
</feature>
<evidence type="ECO:0000256" key="2">
    <source>
        <dbReference type="ARBA" id="ARBA00023125"/>
    </source>
</evidence>
<dbReference type="PROSITE" id="PS50949">
    <property type="entry name" value="HTH_GNTR"/>
    <property type="match status" value="1"/>
</dbReference>
<dbReference type="Pfam" id="PF07729">
    <property type="entry name" value="FCD"/>
    <property type="match status" value="1"/>
</dbReference>
<dbReference type="InterPro" id="IPR036388">
    <property type="entry name" value="WH-like_DNA-bd_sf"/>
</dbReference>
<reference evidence="5 6" key="1">
    <citation type="submission" date="2024-03" db="EMBL/GenBank/DDBJ databases">
        <title>Community enrichment and isolation of bacterial strains for fucoidan degradation.</title>
        <authorList>
            <person name="Sichert A."/>
        </authorList>
    </citation>
    <scope>NUCLEOTIDE SEQUENCE [LARGE SCALE GENOMIC DNA]</scope>
    <source>
        <strain evidence="5 6">AS62</strain>
    </source>
</reference>
<dbReference type="Pfam" id="PF00392">
    <property type="entry name" value="GntR"/>
    <property type="match status" value="1"/>
</dbReference>
<dbReference type="InterPro" id="IPR008920">
    <property type="entry name" value="TF_FadR/GntR_C"/>
</dbReference>
<evidence type="ECO:0000256" key="1">
    <source>
        <dbReference type="ARBA" id="ARBA00023015"/>
    </source>
</evidence>
<accession>A0ABU9TB01</accession>
<dbReference type="SUPFAM" id="SSF48008">
    <property type="entry name" value="GntR ligand-binding domain-like"/>
    <property type="match status" value="1"/>
</dbReference>
<evidence type="ECO:0000259" key="4">
    <source>
        <dbReference type="PROSITE" id="PS50949"/>
    </source>
</evidence>
<dbReference type="PANTHER" id="PTHR43537">
    <property type="entry name" value="TRANSCRIPTIONAL REGULATOR, GNTR FAMILY"/>
    <property type="match status" value="1"/>
</dbReference>
<dbReference type="EMBL" id="JBBMQO010000009">
    <property type="protein sequence ID" value="MEM5502953.1"/>
    <property type="molecule type" value="Genomic_DNA"/>
</dbReference>
<sequence length="212" mass="23642">MSKVSAYEEFKDKLQSGELQPGQFITQKEFASLANVPIAAAREAIQKLEHESLLKVHPQRGIQIADVTLEFIRNAFGLRMILECDAVRQFAENADNRDVAQKLLDQTSVVLNEAKIDTGADILERAVEVDWRLHDEIIAGVRNKLVAEIYQINAARLRLIKTTNRLSPSRVVTALQEHVLILECCISNDSDGAAKAMQNHINTAMERAINGV</sequence>
<dbReference type="InterPro" id="IPR036390">
    <property type="entry name" value="WH_DNA-bd_sf"/>
</dbReference>
<proteinExistence type="predicted"/>
<keyword evidence="3" id="KW-0804">Transcription</keyword>
<keyword evidence="1" id="KW-0805">Transcription regulation</keyword>
<keyword evidence="2" id="KW-0238">DNA-binding</keyword>
<keyword evidence="6" id="KW-1185">Reference proteome</keyword>
<comment type="caution">
    <text evidence="5">The sequence shown here is derived from an EMBL/GenBank/DDBJ whole genome shotgun (WGS) entry which is preliminary data.</text>
</comment>
<dbReference type="SUPFAM" id="SSF46785">
    <property type="entry name" value="Winged helix' DNA-binding domain"/>
    <property type="match status" value="1"/>
</dbReference>